<protein>
    <recommendedName>
        <fullName evidence="4">Dehydrogenase E1 component domain-containing protein</fullName>
    </recommendedName>
</protein>
<proteinExistence type="predicted"/>
<dbReference type="InterPro" id="IPR029061">
    <property type="entry name" value="THDP-binding"/>
</dbReference>
<dbReference type="PANTHER" id="PTHR11516">
    <property type="entry name" value="PYRUVATE DEHYDROGENASE E1 COMPONENT, ALPHA SUBUNIT BACTERIAL AND ORGANELLAR"/>
    <property type="match status" value="1"/>
</dbReference>
<feature type="domain" description="Dehydrogenase E1 component" evidence="4">
    <location>
        <begin position="12"/>
        <end position="169"/>
    </location>
</feature>
<accession>A0A382YHG6</accession>
<dbReference type="GO" id="GO:0006086">
    <property type="term" value="P:pyruvate decarboxylation to acetyl-CoA"/>
    <property type="evidence" value="ECO:0007669"/>
    <property type="project" value="TreeGrafter"/>
</dbReference>
<dbReference type="Gene3D" id="3.40.50.970">
    <property type="match status" value="1"/>
</dbReference>
<keyword evidence="2" id="KW-0560">Oxidoreductase</keyword>
<evidence type="ECO:0000256" key="3">
    <source>
        <dbReference type="ARBA" id="ARBA00023052"/>
    </source>
</evidence>
<dbReference type="PANTHER" id="PTHR11516:SF60">
    <property type="entry name" value="PYRUVATE DEHYDROGENASE E1 COMPONENT SUBUNIT ALPHA"/>
    <property type="match status" value="1"/>
</dbReference>
<evidence type="ECO:0000256" key="2">
    <source>
        <dbReference type="ARBA" id="ARBA00023002"/>
    </source>
</evidence>
<evidence type="ECO:0000313" key="5">
    <source>
        <dbReference type="EMBL" id="SVD82664.1"/>
    </source>
</evidence>
<keyword evidence="3" id="KW-0786">Thiamine pyrophosphate</keyword>
<feature type="non-terminal residue" evidence="5">
    <location>
        <position position="1"/>
    </location>
</feature>
<evidence type="ECO:0000259" key="4">
    <source>
        <dbReference type="Pfam" id="PF00676"/>
    </source>
</evidence>
<sequence>YYGLLTMTAADLIAFEEDIANEFNNSHIRAPVHLYYGNEQQMIDIFEAIKPNDWVLCSWRSHYQCLLKGVPPKEVKSEIMAGRSISLNFPEYRVVSSAIVTGVIPIAVGIALGINRSAGDDKVWCFMGEMTSETGVAHECIKYSRNHELPIHFIVEDNGKSVCTDTRETWNQRVLTYESVDDPYITYYKYETKYPHAGAGIRVQF</sequence>
<dbReference type="EMBL" id="UINC01175835">
    <property type="protein sequence ID" value="SVD82664.1"/>
    <property type="molecule type" value="Genomic_DNA"/>
</dbReference>
<reference evidence="5" key="1">
    <citation type="submission" date="2018-05" db="EMBL/GenBank/DDBJ databases">
        <authorList>
            <person name="Lanie J.A."/>
            <person name="Ng W.-L."/>
            <person name="Kazmierczak K.M."/>
            <person name="Andrzejewski T.M."/>
            <person name="Davidsen T.M."/>
            <person name="Wayne K.J."/>
            <person name="Tettelin H."/>
            <person name="Glass J.I."/>
            <person name="Rusch D."/>
            <person name="Podicherti R."/>
            <person name="Tsui H.-C.T."/>
            <person name="Winkler M.E."/>
        </authorList>
    </citation>
    <scope>NUCLEOTIDE SEQUENCE</scope>
</reference>
<dbReference type="Pfam" id="PF00676">
    <property type="entry name" value="E1_dh"/>
    <property type="match status" value="1"/>
</dbReference>
<dbReference type="SUPFAM" id="SSF52518">
    <property type="entry name" value="Thiamin diphosphate-binding fold (THDP-binding)"/>
    <property type="match status" value="1"/>
</dbReference>
<name>A0A382YHG6_9ZZZZ</name>
<dbReference type="InterPro" id="IPR001017">
    <property type="entry name" value="DH_E1"/>
</dbReference>
<evidence type="ECO:0000256" key="1">
    <source>
        <dbReference type="ARBA" id="ARBA00001964"/>
    </source>
</evidence>
<dbReference type="GO" id="GO:0004739">
    <property type="term" value="F:pyruvate dehydrogenase (acetyl-transferring) activity"/>
    <property type="evidence" value="ECO:0007669"/>
    <property type="project" value="TreeGrafter"/>
</dbReference>
<dbReference type="AlphaFoldDB" id="A0A382YHG6"/>
<organism evidence="5">
    <name type="scientific">marine metagenome</name>
    <dbReference type="NCBI Taxonomy" id="408172"/>
    <lineage>
        <taxon>unclassified sequences</taxon>
        <taxon>metagenomes</taxon>
        <taxon>ecological metagenomes</taxon>
    </lineage>
</organism>
<comment type="cofactor">
    <cofactor evidence="1">
        <name>thiamine diphosphate</name>
        <dbReference type="ChEBI" id="CHEBI:58937"/>
    </cofactor>
</comment>
<gene>
    <name evidence="5" type="ORF">METZ01_LOCUS435518</name>
</gene>
<dbReference type="InterPro" id="IPR050642">
    <property type="entry name" value="PDH_E1_Alpha_Subunit"/>
</dbReference>